<evidence type="ECO:0000256" key="7">
    <source>
        <dbReference type="ARBA" id="ARBA00022989"/>
    </source>
</evidence>
<dbReference type="SUPFAM" id="SSF53448">
    <property type="entry name" value="Nucleotide-diphospho-sugar transferases"/>
    <property type="match status" value="1"/>
</dbReference>
<dbReference type="GO" id="GO:0071555">
    <property type="term" value="P:cell wall organization"/>
    <property type="evidence" value="ECO:0007669"/>
    <property type="project" value="UniProtKB-KW"/>
</dbReference>
<feature type="transmembrane region" description="Helical" evidence="11">
    <location>
        <begin position="497"/>
        <end position="520"/>
    </location>
</feature>
<feature type="transmembrane region" description="Helical" evidence="11">
    <location>
        <begin position="728"/>
        <end position="749"/>
    </location>
</feature>
<dbReference type="InterPro" id="IPR029044">
    <property type="entry name" value="Nucleotide-diphossugar_trans"/>
</dbReference>
<evidence type="ECO:0000256" key="10">
    <source>
        <dbReference type="SAM" id="MobiDB-lite"/>
    </source>
</evidence>
<feature type="transmembrane region" description="Helical" evidence="11">
    <location>
        <begin position="602"/>
        <end position="622"/>
    </location>
</feature>
<feature type="transmembrane region" description="Helical" evidence="11">
    <location>
        <begin position="563"/>
        <end position="590"/>
    </location>
</feature>
<sequence>MAMPGDELRSSDYVQPLKDAEMEEIFVINDDITVEKPIDDYYSELDKRLQGLRSELGSDADWMPSTYEKYMTGQHQVAGGLQRNVREYYNDFKLLRADTQVYYPVPNEVYRDEWDDVQITDPMEFTHCRYTPVVTEDARDFGVDGYTLRLQRMDRKIKLFICVTLYNEDYDELRKTLVGICDNLEVMYDQFVAKDGRRGVDWTEVAVCIVQDGINSSDESILAASTVHGFFSPVVLQQSVLGAPTTLHLFEYTARFKKYAGLDNYPPLQIMFATKGKNKGKLDSHCWYFDAFCYLLQPEYCVLFDAGTKPLPAALKSVATHFQRYPNVGALTGELTVQRPYRTFLTAVQFCEWKVSHLMQKPVESICGFLTVLPGAFCAFRWAAVEGEPLRKYFYGLYSQAELNAFEANMFLAEDRILCIEVVAKKGAKYRLEYIKEAVAEADAVTKLTGLMKQRRRWLNGTFFAMLYALGNMGRIWTESSHSVGRKLVLTMEFMYLLVNLIIGTWFGIGIFFVLLTMLLKVAFDGATWLVEIGRLVGVLYLFLIIVQLIINMKNKPEAVEKIHSFCAIYFCLYMLVFTGVTISFLITNSDYSFIGISTQQLGLLVVILLSAIGGILLTALLHGELLAILGAGFQYWVMQPVFFNMLQVYAFCNADDISWGTKNLDTKHADHDVKKMASKALAYQVRPSKTSKAFWDAMGKVQSHLTDAKKIAAYNQKKEQKMRAFSSYLLIAWVSTNVFFVIAATVFANSSWETCALTESEQAVNAVKSQAQEGDKALIIADLMQTAVTMLQRGEALYPFNGLQGFPDNYPMLVTGDAQSNCVRGAGCTVLANATELFSNLDQSMPKFSDWLQQAMGINSSATLEEYGRIWLPMPSNTTNGYDAHVVCTMHYGYTYFLQIMFIILCFIVFFQVGGSVVFIVCYWCRRWTGRDKSADKRAAVQHAAASEAAAAAQLGSIKSYYSSDPTGSELEIAIQPGSARFTGGQMHVPQSEHMTDESYSPRSDASPSPVRRRRTESPFGKAT</sequence>
<feature type="transmembrane region" description="Helical" evidence="11">
    <location>
        <begin position="458"/>
        <end position="477"/>
    </location>
</feature>
<evidence type="ECO:0000256" key="2">
    <source>
        <dbReference type="ARBA" id="ARBA00012543"/>
    </source>
</evidence>
<dbReference type="InterPro" id="IPR004835">
    <property type="entry name" value="Chitin_synth"/>
</dbReference>
<evidence type="ECO:0000256" key="3">
    <source>
        <dbReference type="ARBA" id="ARBA00022475"/>
    </source>
</evidence>
<comment type="subcellular location">
    <subcellularLocation>
        <location evidence="1">Cell membrane</location>
        <topology evidence="1">Multi-pass membrane protein</topology>
    </subcellularLocation>
</comment>
<evidence type="ECO:0000256" key="9">
    <source>
        <dbReference type="ARBA" id="ARBA00023316"/>
    </source>
</evidence>
<evidence type="ECO:0000259" key="12">
    <source>
        <dbReference type="Pfam" id="PF08407"/>
    </source>
</evidence>
<dbReference type="GO" id="GO:0006031">
    <property type="term" value="P:chitin biosynthetic process"/>
    <property type="evidence" value="ECO:0007669"/>
    <property type="project" value="TreeGrafter"/>
</dbReference>
<dbReference type="OrthoDB" id="504113at2759"/>
<feature type="compositionally biased region" description="Polar residues" evidence="10">
    <location>
        <begin position="999"/>
        <end position="1008"/>
    </location>
</feature>
<comment type="caution">
    <text evidence="13">The sequence shown here is derived from an EMBL/GenBank/DDBJ whole genome shotgun (WGS) entry which is preliminary data.</text>
</comment>
<dbReference type="EC" id="2.4.1.16" evidence="2"/>
<evidence type="ECO:0000256" key="8">
    <source>
        <dbReference type="ARBA" id="ARBA00023136"/>
    </source>
</evidence>
<gene>
    <name evidence="13" type="ORF">D9Q98_009616</name>
</gene>
<feature type="transmembrane region" description="Helical" evidence="11">
    <location>
        <begin position="532"/>
        <end position="551"/>
    </location>
</feature>
<dbReference type="PANTHER" id="PTHR22914">
    <property type="entry name" value="CHITIN SYNTHASE"/>
    <property type="match status" value="1"/>
</dbReference>
<keyword evidence="3" id="KW-1003">Cell membrane</keyword>
<protein>
    <recommendedName>
        <fullName evidence="2">chitin synthase</fullName>
        <ecNumber evidence="2">2.4.1.16</ecNumber>
    </recommendedName>
</protein>
<evidence type="ECO:0000256" key="11">
    <source>
        <dbReference type="SAM" id="Phobius"/>
    </source>
</evidence>
<keyword evidence="7 11" id="KW-1133">Transmembrane helix</keyword>
<keyword evidence="9" id="KW-0961">Cell wall biogenesis/degradation</keyword>
<reference evidence="13" key="2">
    <citation type="submission" date="2020-11" db="EMBL/GenBank/DDBJ databases">
        <authorList>
            <person name="Cecchin M."/>
            <person name="Marcolungo L."/>
            <person name="Rossato M."/>
            <person name="Girolomoni L."/>
            <person name="Cosentino E."/>
            <person name="Cuine S."/>
            <person name="Li-Beisson Y."/>
            <person name="Delledonne M."/>
            <person name="Ballottari M."/>
        </authorList>
    </citation>
    <scope>NUCLEOTIDE SEQUENCE</scope>
    <source>
        <strain evidence="13">211/11P</strain>
        <tissue evidence="13">Whole cell</tissue>
    </source>
</reference>
<name>A0A9D4TFJ6_CHLVU</name>
<dbReference type="Pfam" id="PF01644">
    <property type="entry name" value="Chitin_synth_1"/>
    <property type="match status" value="1"/>
</dbReference>
<dbReference type="InterPro" id="IPR013616">
    <property type="entry name" value="Chitin_synth_N"/>
</dbReference>
<dbReference type="AlphaFoldDB" id="A0A9D4TFJ6"/>
<evidence type="ECO:0000313" key="13">
    <source>
        <dbReference type="EMBL" id="KAI3424262.1"/>
    </source>
</evidence>
<reference evidence="13" key="1">
    <citation type="journal article" date="2019" name="Plant J.">
        <title>Chlorella vulgaris genome assembly and annotation reveals the molecular basis for metabolic acclimation to high light conditions.</title>
        <authorList>
            <person name="Cecchin M."/>
            <person name="Marcolungo L."/>
            <person name="Rossato M."/>
            <person name="Girolomoni L."/>
            <person name="Cosentino E."/>
            <person name="Cuine S."/>
            <person name="Li-Beisson Y."/>
            <person name="Delledonne M."/>
            <person name="Ballottari M."/>
        </authorList>
    </citation>
    <scope>NUCLEOTIDE SEQUENCE</scope>
    <source>
        <strain evidence="13">211/11P</strain>
    </source>
</reference>
<dbReference type="GO" id="GO:0004100">
    <property type="term" value="F:chitin synthase activity"/>
    <property type="evidence" value="ECO:0007669"/>
    <property type="project" value="UniProtKB-EC"/>
</dbReference>
<dbReference type="PANTHER" id="PTHR22914:SF9">
    <property type="entry name" value="CHITIN SYNTHASE 1"/>
    <property type="match status" value="1"/>
</dbReference>
<keyword evidence="5" id="KW-0808">Transferase</keyword>
<evidence type="ECO:0000256" key="1">
    <source>
        <dbReference type="ARBA" id="ARBA00004651"/>
    </source>
</evidence>
<evidence type="ECO:0000313" key="14">
    <source>
        <dbReference type="Proteomes" id="UP001055712"/>
    </source>
</evidence>
<dbReference type="Proteomes" id="UP001055712">
    <property type="component" value="Unassembled WGS sequence"/>
</dbReference>
<keyword evidence="4" id="KW-0328">Glycosyltransferase</keyword>
<feature type="domain" description="Chitin synthase N-terminal" evidence="12">
    <location>
        <begin position="91"/>
        <end position="157"/>
    </location>
</feature>
<keyword evidence="6 11" id="KW-0812">Transmembrane</keyword>
<evidence type="ECO:0000256" key="4">
    <source>
        <dbReference type="ARBA" id="ARBA00022676"/>
    </source>
</evidence>
<organism evidence="13 14">
    <name type="scientific">Chlorella vulgaris</name>
    <name type="common">Green alga</name>
    <dbReference type="NCBI Taxonomy" id="3077"/>
    <lineage>
        <taxon>Eukaryota</taxon>
        <taxon>Viridiplantae</taxon>
        <taxon>Chlorophyta</taxon>
        <taxon>core chlorophytes</taxon>
        <taxon>Trebouxiophyceae</taxon>
        <taxon>Chlorellales</taxon>
        <taxon>Chlorellaceae</taxon>
        <taxon>Chlorella clade</taxon>
        <taxon>Chlorella</taxon>
    </lineage>
</organism>
<feature type="region of interest" description="Disordered" evidence="10">
    <location>
        <begin position="982"/>
        <end position="1025"/>
    </location>
</feature>
<keyword evidence="8 11" id="KW-0472">Membrane</keyword>
<dbReference type="GO" id="GO:0005886">
    <property type="term" value="C:plasma membrane"/>
    <property type="evidence" value="ECO:0007669"/>
    <property type="project" value="UniProtKB-SubCell"/>
</dbReference>
<dbReference type="EMBL" id="SIDB01000013">
    <property type="protein sequence ID" value="KAI3424262.1"/>
    <property type="molecule type" value="Genomic_DNA"/>
</dbReference>
<evidence type="ECO:0000256" key="5">
    <source>
        <dbReference type="ARBA" id="ARBA00022679"/>
    </source>
</evidence>
<keyword evidence="14" id="KW-1185">Reference proteome</keyword>
<feature type="transmembrane region" description="Helical" evidence="11">
    <location>
        <begin position="634"/>
        <end position="653"/>
    </location>
</feature>
<evidence type="ECO:0000256" key="6">
    <source>
        <dbReference type="ARBA" id="ARBA00022692"/>
    </source>
</evidence>
<dbReference type="Pfam" id="PF08407">
    <property type="entry name" value="Chitin_synth_1N"/>
    <property type="match status" value="1"/>
</dbReference>
<proteinExistence type="predicted"/>
<feature type="transmembrane region" description="Helical" evidence="11">
    <location>
        <begin position="897"/>
        <end position="925"/>
    </location>
</feature>
<accession>A0A9D4TFJ6</accession>